<accession>A0ABP6TS99</accession>
<evidence type="ECO:0008006" key="5">
    <source>
        <dbReference type="Google" id="ProtNLM"/>
    </source>
</evidence>
<dbReference type="Proteomes" id="UP001501455">
    <property type="component" value="Unassembled WGS sequence"/>
</dbReference>
<evidence type="ECO:0000256" key="1">
    <source>
        <dbReference type="ARBA" id="ARBA00022747"/>
    </source>
</evidence>
<keyword evidence="4" id="KW-1185">Reference proteome</keyword>
<organism evidence="3 4">
    <name type="scientific">Streptomyces prasinosporus</name>
    <dbReference type="NCBI Taxonomy" id="68256"/>
    <lineage>
        <taxon>Bacteria</taxon>
        <taxon>Bacillati</taxon>
        <taxon>Actinomycetota</taxon>
        <taxon>Actinomycetes</taxon>
        <taxon>Kitasatosporales</taxon>
        <taxon>Streptomycetaceae</taxon>
        <taxon>Streptomyces</taxon>
        <taxon>Streptomyces albogriseolus group</taxon>
    </lineage>
</organism>
<keyword evidence="1" id="KW-0680">Restriction system</keyword>
<protein>
    <recommendedName>
        <fullName evidence="5">Restriction endonuclease subunit S</fullName>
    </recommendedName>
</protein>
<sequence length="389" mass="42207">MSSFLTVDLRGEADWDPGRLVGSAFAWPAAAPVVPLRELVTTVRAGSVATAGSPVITPASLVARTGAIRRRSTKYQGKAFTVGTRGLRRGDVLVPPSPSGPAVLVDDRLNGALLSSRFIALRPLDPMLSRWIWAVLNSRAGQARRASLATGTTTASVKMPDLLEMGVPLPPLVEVQRLDGVLASIEAGTHREEEPSESTWWVTADLRLRDDWGIMLATPRPELLEDGEPLGSFVREMRPSRSTRGFEVPTELPGTLPVVDVSVLGGRPTRRWAAPQSTAVTLITPGDLLISRVGEYSYATVAQRPAVADPGIFVLRLHDQSQGPVLAHFLNGREGQTRRRMFLRGMTVPSLRRADIERFPIPSEALEFEGDVDPDVGLADQLEQVLWTA</sequence>
<reference evidence="4" key="1">
    <citation type="journal article" date="2019" name="Int. J. Syst. Evol. Microbiol.">
        <title>The Global Catalogue of Microorganisms (GCM) 10K type strain sequencing project: providing services to taxonomists for standard genome sequencing and annotation.</title>
        <authorList>
            <consortium name="The Broad Institute Genomics Platform"/>
            <consortium name="The Broad Institute Genome Sequencing Center for Infectious Disease"/>
            <person name="Wu L."/>
            <person name="Ma J."/>
        </authorList>
    </citation>
    <scope>NUCLEOTIDE SEQUENCE [LARGE SCALE GENOMIC DNA]</scope>
    <source>
        <strain evidence="4">JCM 4816</strain>
    </source>
</reference>
<gene>
    <name evidence="3" type="ORF">GCM10019016_047880</name>
</gene>
<dbReference type="Gene3D" id="3.90.220.20">
    <property type="entry name" value="DNA methylase specificity domains"/>
    <property type="match status" value="2"/>
</dbReference>
<comment type="caution">
    <text evidence="3">The sequence shown here is derived from an EMBL/GenBank/DDBJ whole genome shotgun (WGS) entry which is preliminary data.</text>
</comment>
<evidence type="ECO:0000256" key="2">
    <source>
        <dbReference type="ARBA" id="ARBA00023125"/>
    </source>
</evidence>
<keyword evidence="2" id="KW-0238">DNA-binding</keyword>
<dbReference type="InterPro" id="IPR044946">
    <property type="entry name" value="Restrct_endonuc_typeI_TRD_sf"/>
</dbReference>
<name>A0ABP6TS99_9ACTN</name>
<evidence type="ECO:0000313" key="4">
    <source>
        <dbReference type="Proteomes" id="UP001501455"/>
    </source>
</evidence>
<evidence type="ECO:0000313" key="3">
    <source>
        <dbReference type="EMBL" id="GAA3497685.1"/>
    </source>
</evidence>
<dbReference type="SUPFAM" id="SSF116734">
    <property type="entry name" value="DNA methylase specificity domain"/>
    <property type="match status" value="2"/>
</dbReference>
<proteinExistence type="predicted"/>
<dbReference type="EMBL" id="BAAAXF010000035">
    <property type="protein sequence ID" value="GAA3497685.1"/>
    <property type="molecule type" value="Genomic_DNA"/>
</dbReference>
<dbReference type="RefSeq" id="WP_193459533.1">
    <property type="nucleotide sequence ID" value="NZ_BAAAXF010000035.1"/>
</dbReference>